<keyword evidence="1" id="KW-0812">Transmembrane</keyword>
<feature type="transmembrane region" description="Helical" evidence="1">
    <location>
        <begin position="106"/>
        <end position="129"/>
    </location>
</feature>
<evidence type="ECO:0000256" key="1">
    <source>
        <dbReference type="SAM" id="Phobius"/>
    </source>
</evidence>
<feature type="transmembrane region" description="Helical" evidence="1">
    <location>
        <begin position="18"/>
        <end position="37"/>
    </location>
</feature>
<dbReference type="AlphaFoldDB" id="A0AAJ2NQT7"/>
<keyword evidence="1" id="KW-0472">Membrane</keyword>
<protein>
    <submittedName>
        <fullName evidence="2">DUF3267 domain-containing protein</fullName>
    </submittedName>
</protein>
<name>A0AAJ2NQT7_ALKPS</name>
<evidence type="ECO:0000313" key="3">
    <source>
        <dbReference type="Proteomes" id="UP001285636"/>
    </source>
</evidence>
<dbReference type="Pfam" id="PF11667">
    <property type="entry name" value="DUF3267"/>
    <property type="match status" value="1"/>
</dbReference>
<keyword evidence="1" id="KW-1133">Transmembrane helix</keyword>
<sequence length="181" mass="20816">MNCWKTINISRDYGTLRLIMFSSSTVLLSFLFYYLVMSTIVQTTEFTQFGFVTVVLSLFGLVLTHKLLHCLPIWLFGGRAKIKINTRKLLFPLMDIKLREPLSRNVYLLALFSPLVFITTAGAVGSIMWPQFLPYFSILTSINFGLAFYDLVYASHLMKAPKQCYIEDYDEGFHILIKQAV</sequence>
<gene>
    <name evidence="2" type="ORF">RYX45_17010</name>
</gene>
<feature type="transmembrane region" description="Helical" evidence="1">
    <location>
        <begin position="135"/>
        <end position="153"/>
    </location>
</feature>
<evidence type="ECO:0000313" key="2">
    <source>
        <dbReference type="EMBL" id="MDV2886896.1"/>
    </source>
</evidence>
<accession>A0AAJ2NQT7</accession>
<dbReference type="Proteomes" id="UP001285636">
    <property type="component" value="Unassembled WGS sequence"/>
</dbReference>
<dbReference type="RefSeq" id="WP_323467470.1">
    <property type="nucleotide sequence ID" value="NZ_CP144224.1"/>
</dbReference>
<dbReference type="EMBL" id="JAWJAY010000005">
    <property type="protein sequence ID" value="MDV2886896.1"/>
    <property type="molecule type" value="Genomic_DNA"/>
</dbReference>
<reference evidence="2" key="1">
    <citation type="submission" date="2023-10" db="EMBL/GenBank/DDBJ databases">
        <title>Screening of Alkalihalophilus pseudofirmusBZ-TG-HK211 and Its Alleviation of Salt Stress on Rapeseed Growth.</title>
        <authorList>
            <person name="Zhao B."/>
            <person name="Guo T."/>
        </authorList>
    </citation>
    <scope>NUCLEOTIDE SEQUENCE</scope>
    <source>
        <strain evidence="2">BZ-TG-HK211</strain>
    </source>
</reference>
<feature type="transmembrane region" description="Helical" evidence="1">
    <location>
        <begin position="49"/>
        <end position="77"/>
    </location>
</feature>
<comment type="caution">
    <text evidence="2">The sequence shown here is derived from an EMBL/GenBank/DDBJ whole genome shotgun (WGS) entry which is preliminary data.</text>
</comment>
<dbReference type="InterPro" id="IPR021683">
    <property type="entry name" value="DUF3267"/>
</dbReference>
<proteinExistence type="predicted"/>
<organism evidence="2 3">
    <name type="scientific">Alkalihalophilus pseudofirmus</name>
    <name type="common">Bacillus pseudofirmus</name>
    <dbReference type="NCBI Taxonomy" id="79885"/>
    <lineage>
        <taxon>Bacteria</taxon>
        <taxon>Bacillati</taxon>
        <taxon>Bacillota</taxon>
        <taxon>Bacilli</taxon>
        <taxon>Bacillales</taxon>
        <taxon>Bacillaceae</taxon>
        <taxon>Alkalihalophilus</taxon>
    </lineage>
</organism>